<name>A0A7S3BAH6_9EUKA</name>
<feature type="region of interest" description="Disordered" evidence="1">
    <location>
        <begin position="121"/>
        <end position="144"/>
    </location>
</feature>
<dbReference type="EMBL" id="HBHX01048794">
    <property type="protein sequence ID" value="CAE0128249.1"/>
    <property type="molecule type" value="Transcribed_RNA"/>
</dbReference>
<proteinExistence type="predicted"/>
<gene>
    <name evidence="2" type="ORF">HERI1096_LOCUS27028</name>
</gene>
<dbReference type="AlphaFoldDB" id="A0A7S3BAH6"/>
<reference evidence="2" key="1">
    <citation type="submission" date="2021-01" db="EMBL/GenBank/DDBJ databases">
        <authorList>
            <person name="Corre E."/>
            <person name="Pelletier E."/>
            <person name="Niang G."/>
            <person name="Scheremetjew M."/>
            <person name="Finn R."/>
            <person name="Kale V."/>
            <person name="Holt S."/>
            <person name="Cochrane G."/>
            <person name="Meng A."/>
            <person name="Brown T."/>
            <person name="Cohen L."/>
        </authorList>
    </citation>
    <scope>NUCLEOTIDE SEQUENCE</scope>
    <source>
        <strain evidence="2">CCMP281</strain>
    </source>
</reference>
<evidence type="ECO:0000256" key="1">
    <source>
        <dbReference type="SAM" id="MobiDB-lite"/>
    </source>
</evidence>
<protein>
    <submittedName>
        <fullName evidence="2">Uncharacterized protein</fullName>
    </submittedName>
</protein>
<feature type="compositionally biased region" description="Basic and acidic residues" evidence="1">
    <location>
        <begin position="129"/>
        <end position="144"/>
    </location>
</feature>
<organism evidence="2">
    <name type="scientific">Haptolina ericina</name>
    <dbReference type="NCBI Taxonomy" id="156174"/>
    <lineage>
        <taxon>Eukaryota</taxon>
        <taxon>Haptista</taxon>
        <taxon>Haptophyta</taxon>
        <taxon>Prymnesiophyceae</taxon>
        <taxon>Prymnesiales</taxon>
        <taxon>Prymnesiaceae</taxon>
        <taxon>Haptolina</taxon>
    </lineage>
</organism>
<sequence length="144" mass="15771">MIDWEVGVWLHARATATDELQGGAATAGRVQWVVAAGRRQFRHMWQARQLEAYGGDVSYQTYIQCTPRLFPSFRRPVSSDQVQARTSALAASPAAVPSLTTTDASAATEISDREIASIFEEGYALPDGTEPRSPETRSPETPEM</sequence>
<evidence type="ECO:0000313" key="2">
    <source>
        <dbReference type="EMBL" id="CAE0128249.1"/>
    </source>
</evidence>
<accession>A0A7S3BAH6</accession>